<dbReference type="EMBL" id="JYDT01000026">
    <property type="protein sequence ID" value="KRY89991.1"/>
    <property type="molecule type" value="Genomic_DNA"/>
</dbReference>
<evidence type="ECO:0000313" key="2">
    <source>
        <dbReference type="EMBL" id="KRY89991.1"/>
    </source>
</evidence>
<proteinExistence type="predicted"/>
<keyword evidence="1" id="KW-1133">Transmembrane helix</keyword>
<keyword evidence="3" id="KW-1185">Reference proteome</keyword>
<evidence type="ECO:0000313" key="3">
    <source>
        <dbReference type="Proteomes" id="UP000054995"/>
    </source>
</evidence>
<comment type="caution">
    <text evidence="2">The sequence shown here is derived from an EMBL/GenBank/DDBJ whole genome shotgun (WGS) entry which is preliminary data.</text>
</comment>
<name>A0A0V1FVE4_TRIPS</name>
<reference evidence="2 3" key="1">
    <citation type="submission" date="2015-01" db="EMBL/GenBank/DDBJ databases">
        <title>Evolution of Trichinella species and genotypes.</title>
        <authorList>
            <person name="Korhonen P.K."/>
            <person name="Edoardo P."/>
            <person name="Giuseppe L.R."/>
            <person name="Gasser R.B."/>
        </authorList>
    </citation>
    <scope>NUCLEOTIDE SEQUENCE [LARGE SCALE GENOMIC DNA]</scope>
    <source>
        <strain evidence="2">ISS470</strain>
    </source>
</reference>
<dbReference type="Proteomes" id="UP000054995">
    <property type="component" value="Unassembled WGS sequence"/>
</dbReference>
<evidence type="ECO:0000256" key="1">
    <source>
        <dbReference type="SAM" id="Phobius"/>
    </source>
</evidence>
<accession>A0A0V1FVE4</accession>
<feature type="transmembrane region" description="Helical" evidence="1">
    <location>
        <begin position="81"/>
        <end position="97"/>
    </location>
</feature>
<sequence length="113" mass="13182">MRVRGGLTRHSVTLLKEIQLTLSDRLDLANLLLPNVCSSSYSISQTSVEDVNKTKYLFCYLQLLLAKNKQLINQLTSSHHHHHHLLLLLLLFIIYLFKFKKKKRKNKQLSITI</sequence>
<organism evidence="2 3">
    <name type="scientific">Trichinella pseudospiralis</name>
    <name type="common">Parasitic roundworm</name>
    <dbReference type="NCBI Taxonomy" id="6337"/>
    <lineage>
        <taxon>Eukaryota</taxon>
        <taxon>Metazoa</taxon>
        <taxon>Ecdysozoa</taxon>
        <taxon>Nematoda</taxon>
        <taxon>Enoplea</taxon>
        <taxon>Dorylaimia</taxon>
        <taxon>Trichinellida</taxon>
        <taxon>Trichinellidae</taxon>
        <taxon>Trichinella</taxon>
    </lineage>
</organism>
<protein>
    <submittedName>
        <fullName evidence="2">Uncharacterized protein</fullName>
    </submittedName>
</protein>
<gene>
    <name evidence="2" type="ORF">T4D_8191</name>
</gene>
<keyword evidence="1" id="KW-0472">Membrane</keyword>
<dbReference type="AlphaFoldDB" id="A0A0V1FVE4"/>
<keyword evidence="1" id="KW-0812">Transmembrane</keyword>